<dbReference type="RefSeq" id="WP_338258590.1">
    <property type="nucleotide sequence ID" value="NZ_BSRI01000003.1"/>
</dbReference>
<dbReference type="Proteomes" id="UP001344906">
    <property type="component" value="Unassembled WGS sequence"/>
</dbReference>
<feature type="transmembrane region" description="Helical" evidence="1">
    <location>
        <begin position="60"/>
        <end position="79"/>
    </location>
</feature>
<organism evidence="2 3">
    <name type="scientific">Dictyobacter halimunensis</name>
    <dbReference type="NCBI Taxonomy" id="3026934"/>
    <lineage>
        <taxon>Bacteria</taxon>
        <taxon>Bacillati</taxon>
        <taxon>Chloroflexota</taxon>
        <taxon>Ktedonobacteria</taxon>
        <taxon>Ktedonobacterales</taxon>
        <taxon>Dictyobacteraceae</taxon>
        <taxon>Dictyobacter</taxon>
    </lineage>
</organism>
<proteinExistence type="predicted"/>
<evidence type="ECO:0000313" key="2">
    <source>
        <dbReference type="EMBL" id="GLV61175.1"/>
    </source>
</evidence>
<keyword evidence="3" id="KW-1185">Reference proteome</keyword>
<accession>A0ABQ6G961</accession>
<evidence type="ECO:0000256" key="1">
    <source>
        <dbReference type="SAM" id="Phobius"/>
    </source>
</evidence>
<reference evidence="2 3" key="1">
    <citation type="submission" date="2023-02" db="EMBL/GenBank/DDBJ databases">
        <title>Dictyobacter halimunensis sp. nov., a new member of the class Ktedonobacteria from forest soil in a geothermal area.</title>
        <authorList>
            <person name="Rachmania M.K."/>
            <person name="Ningsih F."/>
            <person name="Sakai Y."/>
            <person name="Yabe S."/>
            <person name="Yokota A."/>
            <person name="Sjamsuridzal W."/>
        </authorList>
    </citation>
    <scope>NUCLEOTIDE SEQUENCE [LARGE SCALE GENOMIC DNA]</scope>
    <source>
        <strain evidence="2 3">S3.2.2.5</strain>
    </source>
</reference>
<protein>
    <submittedName>
        <fullName evidence="2">Uncharacterized protein</fullName>
    </submittedName>
</protein>
<keyword evidence="1" id="KW-1133">Transmembrane helix</keyword>
<evidence type="ECO:0000313" key="3">
    <source>
        <dbReference type="Proteomes" id="UP001344906"/>
    </source>
</evidence>
<name>A0ABQ6G961_9CHLR</name>
<keyword evidence="1" id="KW-0812">Transmembrane</keyword>
<comment type="caution">
    <text evidence="2">The sequence shown here is derived from an EMBL/GenBank/DDBJ whole genome shotgun (WGS) entry which is preliminary data.</text>
</comment>
<gene>
    <name evidence="2" type="ORF">KDH_79910</name>
</gene>
<sequence length="123" mass="13781">MSSTLGLTPRSALRHRPINNTVTDIPPWVRASQALRQHRPRRQFPGQAVLLHFQERFPSASLATLVSLGMVIMLMLILIGQGVASWASMVVTDWQYGRPRTYQVDAFVGHEVNGQPSHFVAHI</sequence>
<keyword evidence="1" id="KW-0472">Membrane</keyword>
<dbReference type="EMBL" id="BSRI01000003">
    <property type="protein sequence ID" value="GLV61175.1"/>
    <property type="molecule type" value="Genomic_DNA"/>
</dbReference>